<dbReference type="OrthoDB" id="9800788at2"/>
<dbReference type="AlphaFoldDB" id="A0A7X1ZI23"/>
<dbReference type="EMBL" id="WIVE01000049">
    <property type="protein sequence ID" value="MQX37620.1"/>
    <property type="molecule type" value="Genomic_DNA"/>
</dbReference>
<sequence>MSVIGTFSPSRDGGWIGTIRTLTLDARVRFVPNDSRDTDRAPAFRVMIAGHRIGDAWAARSKAEPPRDYFRVRLDDPGLPGPITAALFPDGGGETANLVWNRKEGLATESQT</sequence>
<dbReference type="Pfam" id="PF05284">
    <property type="entry name" value="DUF736"/>
    <property type="match status" value="1"/>
</dbReference>
<comment type="caution">
    <text evidence="1">The sequence shown here is derived from an EMBL/GenBank/DDBJ whole genome shotgun (WGS) entry which is preliminary data.</text>
</comment>
<gene>
    <name evidence="1" type="ORF">GHC57_13940</name>
</gene>
<evidence type="ECO:0000313" key="1">
    <source>
        <dbReference type="EMBL" id="MQX37620.1"/>
    </source>
</evidence>
<dbReference type="InterPro" id="IPR007948">
    <property type="entry name" value="DUF736"/>
</dbReference>
<reference evidence="1 2" key="1">
    <citation type="submission" date="2019-10" db="EMBL/GenBank/DDBJ databases">
        <title>Draft whole-genome sequence of the purple nonsulfur photosynthetic bacterium Roseospira navarrensis DSM 15114.</title>
        <authorList>
            <person name="Kyndt J.A."/>
            <person name="Meyer T.E."/>
        </authorList>
    </citation>
    <scope>NUCLEOTIDE SEQUENCE [LARGE SCALE GENOMIC DNA]</scope>
    <source>
        <strain evidence="1 2">DSM 15114</strain>
    </source>
</reference>
<dbReference type="RefSeq" id="WP_153345289.1">
    <property type="nucleotide sequence ID" value="NZ_WIVE01000049.1"/>
</dbReference>
<name>A0A7X1ZI23_9PROT</name>
<accession>A0A7X1ZI23</accession>
<proteinExistence type="predicted"/>
<protein>
    <submittedName>
        <fullName evidence="1">DUF736 family protein</fullName>
    </submittedName>
</protein>
<organism evidence="1 2">
    <name type="scientific">Roseospira navarrensis</name>
    <dbReference type="NCBI Taxonomy" id="140058"/>
    <lineage>
        <taxon>Bacteria</taxon>
        <taxon>Pseudomonadati</taxon>
        <taxon>Pseudomonadota</taxon>
        <taxon>Alphaproteobacteria</taxon>
        <taxon>Rhodospirillales</taxon>
        <taxon>Rhodospirillaceae</taxon>
        <taxon>Roseospira</taxon>
    </lineage>
</organism>
<evidence type="ECO:0000313" key="2">
    <source>
        <dbReference type="Proteomes" id="UP000434582"/>
    </source>
</evidence>
<dbReference type="Proteomes" id="UP000434582">
    <property type="component" value="Unassembled WGS sequence"/>
</dbReference>
<keyword evidence="2" id="KW-1185">Reference proteome</keyword>